<feature type="compositionally biased region" description="Basic and acidic residues" evidence="1">
    <location>
        <begin position="23"/>
        <end position="35"/>
    </location>
</feature>
<evidence type="ECO:0000313" key="5">
    <source>
        <dbReference type="Proteomes" id="UP000663400"/>
    </source>
</evidence>
<evidence type="ECO:0000256" key="1">
    <source>
        <dbReference type="SAM" id="MobiDB-lite"/>
    </source>
</evidence>
<dbReference type="InterPro" id="IPR003431">
    <property type="entry name" value="B-propeller_Phytase"/>
</dbReference>
<proteinExistence type="predicted"/>
<dbReference type="PROSITE" id="PS51662">
    <property type="entry name" value="BP_PHYTASE"/>
    <property type="match status" value="1"/>
</dbReference>
<feature type="region of interest" description="Disordered" evidence="1">
    <location>
        <begin position="16"/>
        <end position="35"/>
    </location>
</feature>
<dbReference type="SUPFAM" id="SSF50956">
    <property type="entry name" value="Thermostable phytase (3-phytase)"/>
    <property type="match status" value="1"/>
</dbReference>
<keyword evidence="5" id="KW-1185">Reference proteome</keyword>
<sequence length="373" mass="40415">MTTFALVLALSACATTAPAPPRNGHEPEPDEKTADVDPLLSQAGVPHKVVAEAFITAATPADNIDSPASWRSADGKRWLIATGKATDKLVVYDGDSGKSVRSVGGPGTELGQMQRPNGIAVIDNYALVVERDNHRVQMFQLPDLKPLLVFGGDDLKQPYGLWVRAQKDSYEVIVSDNYMSPQNGDLPPPLAQLGERFKRYQLRRVPGGWQARLMGVFGDTGEAGAIRIAESVFGDVGNDRLLVAEEDVATGTRIREYGLDGQYRGRDIGAGLFKAQAEGMALARCADGSGYWIATDQFKDRSLFHVFDRDTLEHVGAFAGGKTANTDGVWLDQSASARFPQGVFYAVDDDQAVAAFDWRDIARALSLRDCRAP</sequence>
<evidence type="ECO:0000256" key="2">
    <source>
        <dbReference type="SAM" id="SignalP"/>
    </source>
</evidence>
<organism evidence="4 5">
    <name type="scientific">Lysobacter arenosi</name>
    <dbReference type="NCBI Taxonomy" id="2795387"/>
    <lineage>
        <taxon>Bacteria</taxon>
        <taxon>Pseudomonadati</taxon>
        <taxon>Pseudomonadota</taxon>
        <taxon>Gammaproteobacteria</taxon>
        <taxon>Lysobacterales</taxon>
        <taxon>Lysobacteraceae</taxon>
        <taxon>Lysobacter</taxon>
    </lineage>
</organism>
<feature type="chain" id="PRO_5046012697" evidence="2">
    <location>
        <begin position="20"/>
        <end position="373"/>
    </location>
</feature>
<feature type="signal peptide" evidence="2">
    <location>
        <begin position="1"/>
        <end position="19"/>
    </location>
</feature>
<reference evidence="4 5" key="1">
    <citation type="submission" date="2021-02" db="EMBL/GenBank/DDBJ databases">
        <title>Lysobacter arenosi sp. nov., isolated from soil of gangwondo yeongwol, south Korea.</title>
        <authorList>
            <person name="Kim K.R."/>
            <person name="Kim K.H."/>
            <person name="Jeon C.O."/>
        </authorList>
    </citation>
    <scope>NUCLEOTIDE SEQUENCE [LARGE SCALE GENOMIC DNA]</scope>
    <source>
        <strain evidence="4 5">R7</strain>
    </source>
</reference>
<keyword evidence="2" id="KW-0732">Signal</keyword>
<dbReference type="EMBL" id="CP071517">
    <property type="protein sequence ID" value="QSX76648.1"/>
    <property type="molecule type" value="Genomic_DNA"/>
</dbReference>
<dbReference type="Gene3D" id="2.120.10.30">
    <property type="entry name" value="TolB, C-terminal domain"/>
    <property type="match status" value="1"/>
</dbReference>
<dbReference type="InterPro" id="IPR011042">
    <property type="entry name" value="6-blade_b-propeller_TolB-like"/>
</dbReference>
<gene>
    <name evidence="4" type="ORF">HIV01_001255</name>
</gene>
<evidence type="ECO:0000259" key="3">
    <source>
        <dbReference type="PROSITE" id="PS51662"/>
    </source>
</evidence>
<evidence type="ECO:0000313" key="4">
    <source>
        <dbReference type="EMBL" id="QSX76648.1"/>
    </source>
</evidence>
<name>A0ABX7RGJ7_9GAMM</name>
<accession>A0ABX7RGJ7</accession>
<dbReference type="Proteomes" id="UP000663400">
    <property type="component" value="Chromosome"/>
</dbReference>
<feature type="domain" description="BPP" evidence="3">
    <location>
        <begin position="40"/>
        <end position="365"/>
    </location>
</feature>
<protein>
    <submittedName>
        <fullName evidence="4">Phytase</fullName>
    </submittedName>
</protein>